<feature type="compositionally biased region" description="Polar residues" evidence="1">
    <location>
        <begin position="12"/>
        <end position="23"/>
    </location>
</feature>
<organism evidence="2">
    <name type="scientific">Graphocephala atropunctata</name>
    <dbReference type="NCBI Taxonomy" id="36148"/>
    <lineage>
        <taxon>Eukaryota</taxon>
        <taxon>Metazoa</taxon>
        <taxon>Ecdysozoa</taxon>
        <taxon>Arthropoda</taxon>
        <taxon>Hexapoda</taxon>
        <taxon>Insecta</taxon>
        <taxon>Pterygota</taxon>
        <taxon>Neoptera</taxon>
        <taxon>Paraneoptera</taxon>
        <taxon>Hemiptera</taxon>
        <taxon>Auchenorrhyncha</taxon>
        <taxon>Membracoidea</taxon>
        <taxon>Cicadellidae</taxon>
        <taxon>Cicadellinae</taxon>
        <taxon>Cicadellini</taxon>
        <taxon>Graphocephala</taxon>
    </lineage>
</organism>
<evidence type="ECO:0000256" key="1">
    <source>
        <dbReference type="SAM" id="MobiDB-lite"/>
    </source>
</evidence>
<protein>
    <submittedName>
        <fullName evidence="2">Uncharacterized protein</fullName>
    </submittedName>
</protein>
<sequence>RLKFLSKRKNTCPPQSNKKTASNDNCLNEAVSKLQEISKTAASMQHKDDMYDSFGKYIASLLRSINNEQKAIKIQQELTTVIFKRMRASDDSTSSTYGSYPPSTYDQTTVNSLQDLDIGHIVVSEWLQEFNN</sequence>
<reference evidence="2" key="1">
    <citation type="submission" date="2015-11" db="EMBL/GenBank/DDBJ databases">
        <title>De novo transcriptome assembly of four potential Pierce s Disease insect vectors from Arizona vineyards.</title>
        <authorList>
            <person name="Tassone E.E."/>
        </authorList>
    </citation>
    <scope>NUCLEOTIDE SEQUENCE</scope>
</reference>
<accession>A0A1B6MPR3</accession>
<feature type="region of interest" description="Disordered" evidence="1">
    <location>
        <begin position="1"/>
        <end position="23"/>
    </location>
</feature>
<name>A0A1B6MPR3_9HEMI</name>
<dbReference type="AlphaFoldDB" id="A0A1B6MPR3"/>
<dbReference type="EMBL" id="GEBQ01002041">
    <property type="protein sequence ID" value="JAT37936.1"/>
    <property type="molecule type" value="Transcribed_RNA"/>
</dbReference>
<evidence type="ECO:0000313" key="2">
    <source>
        <dbReference type="EMBL" id="JAT37936.1"/>
    </source>
</evidence>
<proteinExistence type="predicted"/>
<gene>
    <name evidence="2" type="ORF">g.1082</name>
</gene>
<feature type="compositionally biased region" description="Basic residues" evidence="1">
    <location>
        <begin position="1"/>
        <end position="10"/>
    </location>
</feature>
<feature type="non-terminal residue" evidence="2">
    <location>
        <position position="1"/>
    </location>
</feature>